<dbReference type="InterPro" id="IPR016181">
    <property type="entry name" value="Acyl_CoA_acyltransferase"/>
</dbReference>
<feature type="domain" description="N-acetyltransferase" evidence="1">
    <location>
        <begin position="8"/>
        <end position="179"/>
    </location>
</feature>
<reference evidence="2" key="1">
    <citation type="journal article" date="2015" name="Int. J. Syst. Evol. Microbiol.">
        <title>Rhizobium alvei sp. nov., isolated from a freshwater river.</title>
        <authorList>
            <person name="Sheu S.Y."/>
            <person name="Huang H.W."/>
            <person name="Young C.C."/>
            <person name="Chen W.M."/>
        </authorList>
    </citation>
    <scope>NUCLEOTIDE SEQUENCE</scope>
    <source>
        <strain evidence="2">TNR-22</strain>
    </source>
</reference>
<dbReference type="PANTHER" id="PTHR43792:SF1">
    <property type="entry name" value="N-ACETYLTRANSFERASE DOMAIN-CONTAINING PROTEIN"/>
    <property type="match status" value="1"/>
</dbReference>
<dbReference type="Gene3D" id="3.40.630.30">
    <property type="match status" value="1"/>
</dbReference>
<dbReference type="Pfam" id="PF13302">
    <property type="entry name" value="Acetyltransf_3"/>
    <property type="match status" value="1"/>
</dbReference>
<evidence type="ECO:0000313" key="3">
    <source>
        <dbReference type="Proteomes" id="UP001174932"/>
    </source>
</evidence>
<dbReference type="Proteomes" id="UP001174932">
    <property type="component" value="Unassembled WGS sequence"/>
</dbReference>
<dbReference type="InterPro" id="IPR000182">
    <property type="entry name" value="GNAT_dom"/>
</dbReference>
<dbReference type="SUPFAM" id="SSF55729">
    <property type="entry name" value="Acyl-CoA N-acyltransferases (Nat)"/>
    <property type="match status" value="1"/>
</dbReference>
<accession>A0ABT8YIG4</accession>
<gene>
    <name evidence="2" type="ORF">Q4481_05675</name>
</gene>
<proteinExistence type="predicted"/>
<protein>
    <submittedName>
        <fullName evidence="2">GNAT family N-acetyltransferase</fullName>
    </submittedName>
</protein>
<dbReference type="PANTHER" id="PTHR43792">
    <property type="entry name" value="GNAT FAMILY, PUTATIVE (AFU_ORTHOLOGUE AFUA_3G00765)-RELATED-RELATED"/>
    <property type="match status" value="1"/>
</dbReference>
<dbReference type="RefSeq" id="WP_304375345.1">
    <property type="nucleotide sequence ID" value="NZ_JAUOZU010000005.1"/>
</dbReference>
<organism evidence="2 3">
    <name type="scientific">Rhizobium alvei</name>
    <dbReference type="NCBI Taxonomy" id="1132659"/>
    <lineage>
        <taxon>Bacteria</taxon>
        <taxon>Pseudomonadati</taxon>
        <taxon>Pseudomonadota</taxon>
        <taxon>Alphaproteobacteria</taxon>
        <taxon>Hyphomicrobiales</taxon>
        <taxon>Rhizobiaceae</taxon>
        <taxon>Rhizobium/Agrobacterium group</taxon>
        <taxon>Rhizobium</taxon>
    </lineage>
</organism>
<name>A0ABT8YIG4_9HYPH</name>
<sequence length="188" mass="21225">MFLKTERLILRNWTDTDADLFFEINSDPEVMEFFPFRRSREESDELLAKVRATIAETGFGFYCLELAEASKPIGFCGLARANITPPFSQDAIEIGWRLARPYWGLGLVTEAAQALLAYGFGEKGLPEIVSFAVHDNRRSTAVMERIGLKRDSSRDFLHPRVPDAVPLLKPHVTYALTRDVFLAKSARA</sequence>
<keyword evidence="3" id="KW-1185">Reference proteome</keyword>
<dbReference type="PROSITE" id="PS51186">
    <property type="entry name" value="GNAT"/>
    <property type="match status" value="1"/>
</dbReference>
<evidence type="ECO:0000313" key="2">
    <source>
        <dbReference type="EMBL" id="MDO6963438.1"/>
    </source>
</evidence>
<reference evidence="2" key="2">
    <citation type="submission" date="2023-07" db="EMBL/GenBank/DDBJ databases">
        <authorList>
            <person name="Shen H."/>
        </authorList>
    </citation>
    <scope>NUCLEOTIDE SEQUENCE</scope>
    <source>
        <strain evidence="2">TNR-22</strain>
    </source>
</reference>
<dbReference type="InterPro" id="IPR051531">
    <property type="entry name" value="N-acetyltransferase"/>
</dbReference>
<dbReference type="EMBL" id="JAUOZU010000005">
    <property type="protein sequence ID" value="MDO6963438.1"/>
    <property type="molecule type" value="Genomic_DNA"/>
</dbReference>
<evidence type="ECO:0000259" key="1">
    <source>
        <dbReference type="PROSITE" id="PS51186"/>
    </source>
</evidence>
<comment type="caution">
    <text evidence="2">The sequence shown here is derived from an EMBL/GenBank/DDBJ whole genome shotgun (WGS) entry which is preliminary data.</text>
</comment>